<evidence type="ECO:0000313" key="2">
    <source>
        <dbReference type="Proteomes" id="UP001305647"/>
    </source>
</evidence>
<dbReference type="EMBL" id="MU863630">
    <property type="protein sequence ID" value="KAK4102861.1"/>
    <property type="molecule type" value="Genomic_DNA"/>
</dbReference>
<dbReference type="AlphaFoldDB" id="A0AAN6Q4T9"/>
<reference evidence="1" key="2">
    <citation type="submission" date="2023-05" db="EMBL/GenBank/DDBJ databases">
        <authorList>
            <consortium name="Lawrence Berkeley National Laboratory"/>
            <person name="Steindorff A."/>
            <person name="Hensen N."/>
            <person name="Bonometti L."/>
            <person name="Westerberg I."/>
            <person name="Brannstrom I.O."/>
            <person name="Guillou S."/>
            <person name="Cros-Aarteil S."/>
            <person name="Calhoun S."/>
            <person name="Haridas S."/>
            <person name="Kuo A."/>
            <person name="Mondo S."/>
            <person name="Pangilinan J."/>
            <person name="Riley R."/>
            <person name="Labutti K."/>
            <person name="Andreopoulos B."/>
            <person name="Lipzen A."/>
            <person name="Chen C."/>
            <person name="Yanf M."/>
            <person name="Daum C."/>
            <person name="Ng V."/>
            <person name="Clum A."/>
            <person name="Ohm R."/>
            <person name="Martin F."/>
            <person name="Silar P."/>
            <person name="Natvig D."/>
            <person name="Lalanne C."/>
            <person name="Gautier V."/>
            <person name="Ament-Velasquez S.L."/>
            <person name="Kruys A."/>
            <person name="Hutchinson M.I."/>
            <person name="Powell A.J."/>
            <person name="Barry K."/>
            <person name="Miller A.N."/>
            <person name="Grigoriev I.V."/>
            <person name="Debuchy R."/>
            <person name="Gladieux P."/>
            <person name="Thoren M.H."/>
            <person name="Johannesson H."/>
        </authorList>
    </citation>
    <scope>NUCLEOTIDE SEQUENCE</scope>
    <source>
        <strain evidence="1">CBS 757.83</strain>
    </source>
</reference>
<evidence type="ECO:0000313" key="1">
    <source>
        <dbReference type="EMBL" id="KAK4102861.1"/>
    </source>
</evidence>
<protein>
    <submittedName>
        <fullName evidence="1">Uncharacterized protein</fullName>
    </submittedName>
</protein>
<name>A0AAN6Q4T9_9PEZI</name>
<accession>A0AAN6Q4T9</accession>
<gene>
    <name evidence="1" type="ORF">N658DRAFT_326922</name>
</gene>
<keyword evidence="2" id="KW-1185">Reference proteome</keyword>
<dbReference type="Proteomes" id="UP001305647">
    <property type="component" value="Unassembled WGS sequence"/>
</dbReference>
<comment type="caution">
    <text evidence="1">The sequence shown here is derived from an EMBL/GenBank/DDBJ whole genome shotgun (WGS) entry which is preliminary data.</text>
</comment>
<reference evidence="1" key="1">
    <citation type="journal article" date="2023" name="Mol. Phylogenet. Evol.">
        <title>Genome-scale phylogeny and comparative genomics of the fungal order Sordariales.</title>
        <authorList>
            <person name="Hensen N."/>
            <person name="Bonometti L."/>
            <person name="Westerberg I."/>
            <person name="Brannstrom I.O."/>
            <person name="Guillou S."/>
            <person name="Cros-Aarteil S."/>
            <person name="Calhoun S."/>
            <person name="Haridas S."/>
            <person name="Kuo A."/>
            <person name="Mondo S."/>
            <person name="Pangilinan J."/>
            <person name="Riley R."/>
            <person name="LaButti K."/>
            <person name="Andreopoulos B."/>
            <person name="Lipzen A."/>
            <person name="Chen C."/>
            <person name="Yan M."/>
            <person name="Daum C."/>
            <person name="Ng V."/>
            <person name="Clum A."/>
            <person name="Steindorff A."/>
            <person name="Ohm R.A."/>
            <person name="Martin F."/>
            <person name="Silar P."/>
            <person name="Natvig D.O."/>
            <person name="Lalanne C."/>
            <person name="Gautier V."/>
            <person name="Ament-Velasquez S.L."/>
            <person name="Kruys A."/>
            <person name="Hutchinson M.I."/>
            <person name="Powell A.J."/>
            <person name="Barry K."/>
            <person name="Miller A.N."/>
            <person name="Grigoriev I.V."/>
            <person name="Debuchy R."/>
            <person name="Gladieux P."/>
            <person name="Hiltunen Thoren M."/>
            <person name="Johannesson H."/>
        </authorList>
    </citation>
    <scope>NUCLEOTIDE SEQUENCE</scope>
    <source>
        <strain evidence="1">CBS 757.83</strain>
    </source>
</reference>
<organism evidence="1 2">
    <name type="scientific">Parathielavia hyrcaniae</name>
    <dbReference type="NCBI Taxonomy" id="113614"/>
    <lineage>
        <taxon>Eukaryota</taxon>
        <taxon>Fungi</taxon>
        <taxon>Dikarya</taxon>
        <taxon>Ascomycota</taxon>
        <taxon>Pezizomycotina</taxon>
        <taxon>Sordariomycetes</taxon>
        <taxon>Sordariomycetidae</taxon>
        <taxon>Sordariales</taxon>
        <taxon>Chaetomiaceae</taxon>
        <taxon>Parathielavia</taxon>
    </lineage>
</organism>
<proteinExistence type="predicted"/>
<sequence>MDFLLYGYCHCKHRLRDFLCRFLGSGWFLTYDNKQRKRKHIPGPMCLMFDGGGRGVFGPFPFCSFRSLAFRDRDQACKQAIEGRHIWVYILQGSSSWSSCRCGSLAFRRCWISRWARNGRFFFVLLTPRPLTVELLKLSASDPHLCGFLLLL</sequence>